<evidence type="ECO:0000313" key="2">
    <source>
        <dbReference type="EMBL" id="KAK9721770.1"/>
    </source>
</evidence>
<name>A0AAW1KM06_POPJA</name>
<evidence type="ECO:0000313" key="3">
    <source>
        <dbReference type="Proteomes" id="UP001458880"/>
    </source>
</evidence>
<sequence length="91" mass="10412">MSAGVLRPYKIWRKALKPVVVELISMACIAINLFICEYKLFIQNAALIYKSSRRQPGVENEVFLGVHGKHELYYQVFPPNPVVVAVYKICE</sequence>
<proteinExistence type="predicted"/>
<protein>
    <submittedName>
        <fullName evidence="2">Uncharacterized protein</fullName>
    </submittedName>
</protein>
<keyword evidence="1" id="KW-1133">Transmembrane helix</keyword>
<accession>A0AAW1KM06</accession>
<reference evidence="2 3" key="1">
    <citation type="journal article" date="2024" name="BMC Genomics">
        <title>De novo assembly and annotation of Popillia japonica's genome with initial clues to its potential as an invasive pest.</title>
        <authorList>
            <person name="Cucini C."/>
            <person name="Boschi S."/>
            <person name="Funari R."/>
            <person name="Cardaioli E."/>
            <person name="Iannotti N."/>
            <person name="Marturano G."/>
            <person name="Paoli F."/>
            <person name="Bruttini M."/>
            <person name="Carapelli A."/>
            <person name="Frati F."/>
            <person name="Nardi F."/>
        </authorList>
    </citation>
    <scope>NUCLEOTIDE SEQUENCE [LARGE SCALE GENOMIC DNA]</scope>
    <source>
        <strain evidence="2">DMR45628</strain>
    </source>
</reference>
<dbReference type="EMBL" id="JASPKY010000195">
    <property type="protein sequence ID" value="KAK9721770.1"/>
    <property type="molecule type" value="Genomic_DNA"/>
</dbReference>
<comment type="caution">
    <text evidence="2">The sequence shown here is derived from an EMBL/GenBank/DDBJ whole genome shotgun (WGS) entry which is preliminary data.</text>
</comment>
<dbReference type="AlphaFoldDB" id="A0AAW1KM06"/>
<keyword evidence="1" id="KW-0472">Membrane</keyword>
<organism evidence="2 3">
    <name type="scientific">Popillia japonica</name>
    <name type="common">Japanese beetle</name>
    <dbReference type="NCBI Taxonomy" id="7064"/>
    <lineage>
        <taxon>Eukaryota</taxon>
        <taxon>Metazoa</taxon>
        <taxon>Ecdysozoa</taxon>
        <taxon>Arthropoda</taxon>
        <taxon>Hexapoda</taxon>
        <taxon>Insecta</taxon>
        <taxon>Pterygota</taxon>
        <taxon>Neoptera</taxon>
        <taxon>Endopterygota</taxon>
        <taxon>Coleoptera</taxon>
        <taxon>Polyphaga</taxon>
        <taxon>Scarabaeiformia</taxon>
        <taxon>Scarabaeidae</taxon>
        <taxon>Rutelinae</taxon>
        <taxon>Popillia</taxon>
    </lineage>
</organism>
<gene>
    <name evidence="2" type="ORF">QE152_g20724</name>
</gene>
<keyword evidence="1" id="KW-0812">Transmembrane</keyword>
<evidence type="ECO:0000256" key="1">
    <source>
        <dbReference type="SAM" id="Phobius"/>
    </source>
</evidence>
<feature type="transmembrane region" description="Helical" evidence="1">
    <location>
        <begin position="20"/>
        <end position="41"/>
    </location>
</feature>
<keyword evidence="3" id="KW-1185">Reference proteome</keyword>
<dbReference type="Proteomes" id="UP001458880">
    <property type="component" value="Unassembled WGS sequence"/>
</dbReference>